<protein>
    <recommendedName>
        <fullName evidence="5">DUF4389 domain-containing protein</fullName>
    </recommendedName>
</protein>
<proteinExistence type="predicted"/>
<dbReference type="InterPro" id="IPR025498">
    <property type="entry name" value="DUF4389"/>
</dbReference>
<dbReference type="Proteomes" id="UP000199052">
    <property type="component" value="Unassembled WGS sequence"/>
</dbReference>
<keyword evidence="2" id="KW-1133">Transmembrane helix</keyword>
<feature type="compositionally biased region" description="Basic and acidic residues" evidence="1">
    <location>
        <begin position="10"/>
        <end position="22"/>
    </location>
</feature>
<feature type="region of interest" description="Disordered" evidence="1">
    <location>
        <begin position="1"/>
        <end position="25"/>
    </location>
</feature>
<feature type="transmembrane region" description="Helical" evidence="2">
    <location>
        <begin position="49"/>
        <end position="79"/>
    </location>
</feature>
<name>A0A1I2VHS8_9ACTN</name>
<dbReference type="Pfam" id="PF14333">
    <property type="entry name" value="DUF4389"/>
    <property type="match status" value="2"/>
</dbReference>
<keyword evidence="2" id="KW-0472">Membrane</keyword>
<evidence type="ECO:0000313" key="4">
    <source>
        <dbReference type="Proteomes" id="UP000199052"/>
    </source>
</evidence>
<accession>A0A1I2VHS8</accession>
<organism evidence="3 4">
    <name type="scientific">Actinopolymorpha cephalotaxi</name>
    <dbReference type="NCBI Taxonomy" id="504797"/>
    <lineage>
        <taxon>Bacteria</taxon>
        <taxon>Bacillati</taxon>
        <taxon>Actinomycetota</taxon>
        <taxon>Actinomycetes</taxon>
        <taxon>Propionibacteriales</taxon>
        <taxon>Actinopolymorphaceae</taxon>
        <taxon>Actinopolymorpha</taxon>
    </lineage>
</organism>
<keyword evidence="2" id="KW-0812">Transmembrane</keyword>
<feature type="transmembrane region" description="Helical" evidence="2">
    <location>
        <begin position="145"/>
        <end position="164"/>
    </location>
</feature>
<evidence type="ECO:0000313" key="3">
    <source>
        <dbReference type="EMBL" id="SFG88643.1"/>
    </source>
</evidence>
<dbReference type="STRING" id="504797.SAMN05421678_109180"/>
<dbReference type="EMBL" id="FOOI01000009">
    <property type="protein sequence ID" value="SFG88643.1"/>
    <property type="molecule type" value="Genomic_DNA"/>
</dbReference>
<dbReference type="OrthoDB" id="156718at2"/>
<reference evidence="3 4" key="1">
    <citation type="submission" date="2016-10" db="EMBL/GenBank/DDBJ databases">
        <authorList>
            <person name="de Groot N.N."/>
        </authorList>
    </citation>
    <scope>NUCLEOTIDE SEQUENCE [LARGE SCALE GENOMIC DNA]</scope>
    <source>
        <strain evidence="3 4">CPCC 202808</strain>
    </source>
</reference>
<dbReference type="RefSeq" id="WP_092884348.1">
    <property type="nucleotide sequence ID" value="NZ_FOOI01000009.1"/>
</dbReference>
<dbReference type="AlphaFoldDB" id="A0A1I2VHS8"/>
<evidence type="ECO:0008006" key="5">
    <source>
        <dbReference type="Google" id="ProtNLM"/>
    </source>
</evidence>
<sequence>MGPNQPFRPDQPEQPEKPEHSHSAHRPYPLRLEGHLQPDLSRWLWLVKWILAIPHFIVLWILWIVLLVLTVVAGIAVLITGRYPPPIFGFTEGVLRWSWRVAFYALVLGCDKYPPFKFESDPSYPADLSIDYPWRLSRGLVLVKWWLLAIPHYLVLAVFSGRTVTLDSHGHGWGSWPGGGAEYGYGRVGPGLIGLLVLFAAISLLFRRVYPGGIFDFMMGMERWGYRVSAYVLLLRDEYPPFRLDQGGEDPGGPAEAADRPDRTGEPPARPA</sequence>
<evidence type="ECO:0000256" key="1">
    <source>
        <dbReference type="SAM" id="MobiDB-lite"/>
    </source>
</evidence>
<gene>
    <name evidence="3" type="ORF">SAMN05421678_109180</name>
</gene>
<feature type="region of interest" description="Disordered" evidence="1">
    <location>
        <begin position="243"/>
        <end position="272"/>
    </location>
</feature>
<evidence type="ECO:0000256" key="2">
    <source>
        <dbReference type="SAM" id="Phobius"/>
    </source>
</evidence>
<feature type="transmembrane region" description="Helical" evidence="2">
    <location>
        <begin position="184"/>
        <end position="206"/>
    </location>
</feature>